<name>A0AA87ZY87_FICCA</name>
<protein>
    <recommendedName>
        <fullName evidence="6">HTH myb-type domain-containing protein</fullName>
    </recommendedName>
</protein>
<evidence type="ECO:0000313" key="7">
    <source>
        <dbReference type="EMBL" id="GMN41250.1"/>
    </source>
</evidence>
<dbReference type="PANTHER" id="PTHR31314:SF164">
    <property type="entry name" value="HTH MYB-TYPE DOMAIN-CONTAINING PROTEIN"/>
    <property type="match status" value="1"/>
</dbReference>
<feature type="compositionally biased region" description="Acidic residues" evidence="5">
    <location>
        <begin position="22"/>
        <end position="47"/>
    </location>
</feature>
<sequence>MERSVDSSSKVSKTSPSNRNEYEDEDEEKEEDEEGEEEEEEEKDDDDSRQNINGRSSSNSTVEENNGSKKGSASGGSVRQYIRSKTPRLRWTPDLHLCFVRAVERLGGEERATPKLVLQTMNIKGLSIAHVKSHLQMYRSKKIEDPSQVHSEQGFFFEGGDHHIYNLSQLPMLQSFNQWPSSSGLRSTDSWRSSCDGHQIYSPNSLFRAAFDSARHGVYGSVAERLFRNNSINIGSATSSLDASWRRHQTHQGDSFRRSWRTQIFNNPSSTELDLGLPNKQMLHEKGLVNTTNLNATTSCTSIQEGGQNKLKRKGLDSENGDLDLNLSLKIRPKDDHYEGDQKGCLVGKEEVNFNSSSLSLSLSLSSSSNKVIRRLIKEGGGEEMDWKLGRTASTLDLTL</sequence>
<comment type="subcellular location">
    <subcellularLocation>
        <location evidence="1">Nucleus</location>
    </subcellularLocation>
</comment>
<dbReference type="NCBIfam" id="TIGR01557">
    <property type="entry name" value="myb_SHAQKYF"/>
    <property type="match status" value="1"/>
</dbReference>
<dbReference type="PROSITE" id="PS51294">
    <property type="entry name" value="HTH_MYB"/>
    <property type="match status" value="1"/>
</dbReference>
<feature type="domain" description="HTH myb-type" evidence="6">
    <location>
        <begin position="83"/>
        <end position="143"/>
    </location>
</feature>
<dbReference type="GO" id="GO:0005634">
    <property type="term" value="C:nucleus"/>
    <property type="evidence" value="ECO:0007669"/>
    <property type="project" value="UniProtKB-SubCell"/>
</dbReference>
<dbReference type="InterPro" id="IPR006447">
    <property type="entry name" value="Myb_dom_plants"/>
</dbReference>
<comment type="caution">
    <text evidence="7">The sequence shown here is derived from an EMBL/GenBank/DDBJ whole genome shotgun (WGS) entry which is preliminary data.</text>
</comment>
<dbReference type="InterPro" id="IPR017930">
    <property type="entry name" value="Myb_dom"/>
</dbReference>
<keyword evidence="3" id="KW-0804">Transcription</keyword>
<evidence type="ECO:0000259" key="6">
    <source>
        <dbReference type="PROSITE" id="PS51294"/>
    </source>
</evidence>
<evidence type="ECO:0000256" key="3">
    <source>
        <dbReference type="ARBA" id="ARBA00023163"/>
    </source>
</evidence>
<evidence type="ECO:0000256" key="2">
    <source>
        <dbReference type="ARBA" id="ARBA00023015"/>
    </source>
</evidence>
<evidence type="ECO:0000256" key="4">
    <source>
        <dbReference type="ARBA" id="ARBA00023242"/>
    </source>
</evidence>
<keyword evidence="2" id="KW-0805">Transcription regulation</keyword>
<dbReference type="AlphaFoldDB" id="A0AA87ZY87"/>
<dbReference type="Pfam" id="PF00249">
    <property type="entry name" value="Myb_DNA-binding"/>
    <property type="match status" value="1"/>
</dbReference>
<dbReference type="PANTHER" id="PTHR31314">
    <property type="entry name" value="MYB FAMILY TRANSCRIPTION FACTOR PHL7-LIKE"/>
    <property type="match status" value="1"/>
</dbReference>
<proteinExistence type="predicted"/>
<gene>
    <name evidence="7" type="ORF">TIFTF001_010465</name>
</gene>
<dbReference type="InterPro" id="IPR046955">
    <property type="entry name" value="PHR1-like"/>
</dbReference>
<dbReference type="Proteomes" id="UP001187192">
    <property type="component" value="Unassembled WGS sequence"/>
</dbReference>
<dbReference type="InterPro" id="IPR009057">
    <property type="entry name" value="Homeodomain-like_sf"/>
</dbReference>
<keyword evidence="8" id="KW-1185">Reference proteome</keyword>
<dbReference type="Gene3D" id="1.10.10.60">
    <property type="entry name" value="Homeodomain-like"/>
    <property type="match status" value="1"/>
</dbReference>
<dbReference type="EMBL" id="BTGU01000012">
    <property type="protein sequence ID" value="GMN41250.1"/>
    <property type="molecule type" value="Genomic_DNA"/>
</dbReference>
<feature type="region of interest" description="Disordered" evidence="5">
    <location>
        <begin position="1"/>
        <end position="81"/>
    </location>
</feature>
<dbReference type="GO" id="GO:0003677">
    <property type="term" value="F:DNA binding"/>
    <property type="evidence" value="ECO:0007669"/>
    <property type="project" value="InterPro"/>
</dbReference>
<feature type="compositionally biased region" description="Low complexity" evidence="5">
    <location>
        <begin position="68"/>
        <end position="77"/>
    </location>
</feature>
<keyword evidence="4" id="KW-0539">Nucleus</keyword>
<feature type="compositionally biased region" description="Low complexity" evidence="5">
    <location>
        <begin position="1"/>
        <end position="17"/>
    </location>
</feature>
<evidence type="ECO:0000256" key="1">
    <source>
        <dbReference type="ARBA" id="ARBA00004123"/>
    </source>
</evidence>
<dbReference type="FunFam" id="1.10.10.60:FF:000002">
    <property type="entry name" value="Myb family transcription factor"/>
    <property type="match status" value="1"/>
</dbReference>
<evidence type="ECO:0000256" key="5">
    <source>
        <dbReference type="SAM" id="MobiDB-lite"/>
    </source>
</evidence>
<accession>A0AA87ZY87</accession>
<dbReference type="InterPro" id="IPR001005">
    <property type="entry name" value="SANT/Myb"/>
</dbReference>
<dbReference type="GO" id="GO:0003700">
    <property type="term" value="F:DNA-binding transcription factor activity"/>
    <property type="evidence" value="ECO:0007669"/>
    <property type="project" value="InterPro"/>
</dbReference>
<feature type="compositionally biased region" description="Polar residues" evidence="5">
    <location>
        <begin position="50"/>
        <end position="65"/>
    </location>
</feature>
<organism evidence="7 8">
    <name type="scientific">Ficus carica</name>
    <name type="common">Common fig</name>
    <dbReference type="NCBI Taxonomy" id="3494"/>
    <lineage>
        <taxon>Eukaryota</taxon>
        <taxon>Viridiplantae</taxon>
        <taxon>Streptophyta</taxon>
        <taxon>Embryophyta</taxon>
        <taxon>Tracheophyta</taxon>
        <taxon>Spermatophyta</taxon>
        <taxon>Magnoliopsida</taxon>
        <taxon>eudicotyledons</taxon>
        <taxon>Gunneridae</taxon>
        <taxon>Pentapetalae</taxon>
        <taxon>rosids</taxon>
        <taxon>fabids</taxon>
        <taxon>Rosales</taxon>
        <taxon>Moraceae</taxon>
        <taxon>Ficeae</taxon>
        <taxon>Ficus</taxon>
    </lineage>
</organism>
<evidence type="ECO:0000313" key="8">
    <source>
        <dbReference type="Proteomes" id="UP001187192"/>
    </source>
</evidence>
<reference evidence="7" key="1">
    <citation type="submission" date="2023-07" db="EMBL/GenBank/DDBJ databases">
        <title>draft genome sequence of fig (Ficus carica).</title>
        <authorList>
            <person name="Takahashi T."/>
            <person name="Nishimura K."/>
        </authorList>
    </citation>
    <scope>NUCLEOTIDE SEQUENCE</scope>
</reference>
<dbReference type="SUPFAM" id="SSF46689">
    <property type="entry name" value="Homeodomain-like"/>
    <property type="match status" value="1"/>
</dbReference>